<evidence type="ECO:0000256" key="9">
    <source>
        <dbReference type="ARBA" id="ARBA00050927"/>
    </source>
</evidence>
<dbReference type="GO" id="GO:0004303">
    <property type="term" value="F:estradiol 17-beta-dehydrogenase [NAD(P)+] activity"/>
    <property type="evidence" value="ECO:0000318"/>
    <property type="project" value="GO_Central"/>
</dbReference>
<reference evidence="21" key="2">
    <citation type="submission" date="2022-06" db="UniProtKB">
        <authorList>
            <consortium name="EnsemblMetazoa"/>
        </authorList>
    </citation>
    <scope>IDENTIFICATION</scope>
    <source>
        <strain evidence="21">PS312</strain>
    </source>
</reference>
<reference evidence="22" key="1">
    <citation type="journal article" date="2008" name="Nat. Genet.">
        <title>The Pristionchus pacificus genome provides a unique perspective on nematode lifestyle and parasitism.</title>
        <authorList>
            <person name="Dieterich C."/>
            <person name="Clifton S.W."/>
            <person name="Schuster L.N."/>
            <person name="Chinwalla A."/>
            <person name="Delehaunty K."/>
            <person name="Dinkelacker I."/>
            <person name="Fulton L."/>
            <person name="Fulton R."/>
            <person name="Godfrey J."/>
            <person name="Minx P."/>
            <person name="Mitreva M."/>
            <person name="Roeseler W."/>
            <person name="Tian H."/>
            <person name="Witte H."/>
            <person name="Yang S.P."/>
            <person name="Wilson R.K."/>
            <person name="Sommer R.J."/>
        </authorList>
    </citation>
    <scope>NUCLEOTIDE SEQUENCE [LARGE SCALE GENOMIC DNA]</scope>
    <source>
        <strain evidence="22">PS312</strain>
    </source>
</reference>
<dbReference type="GO" id="GO:0047044">
    <property type="term" value="F:androstan-3-alpha,17-beta-diol dehydrogenase (NAD+) activity"/>
    <property type="evidence" value="ECO:0007669"/>
    <property type="project" value="UniProtKB-EC"/>
</dbReference>
<dbReference type="GO" id="GO:0006631">
    <property type="term" value="P:fatty acid metabolic process"/>
    <property type="evidence" value="ECO:0000318"/>
    <property type="project" value="GO_Central"/>
</dbReference>
<dbReference type="FunFam" id="3.40.50.720:FF:000215">
    <property type="entry name" value="3-hydroxyacyl-CoA dehydrogenase type-2"/>
    <property type="match status" value="1"/>
</dbReference>
<evidence type="ECO:0000256" key="4">
    <source>
        <dbReference type="ARBA" id="ARBA00024072"/>
    </source>
</evidence>
<evidence type="ECO:0000256" key="5">
    <source>
        <dbReference type="ARBA" id="ARBA00049381"/>
    </source>
</evidence>
<keyword evidence="22" id="KW-1185">Reference proteome</keyword>
<dbReference type="AlphaFoldDB" id="A0A2A6CC73"/>
<evidence type="ECO:0000256" key="14">
    <source>
        <dbReference type="ARBA" id="ARBA00052417"/>
    </source>
</evidence>
<evidence type="ECO:0000256" key="3">
    <source>
        <dbReference type="ARBA" id="ARBA00024071"/>
    </source>
</evidence>
<evidence type="ECO:0000256" key="2">
    <source>
        <dbReference type="ARBA" id="ARBA00023002"/>
    </source>
</evidence>
<dbReference type="PANTHER" id="PTHR43658">
    <property type="entry name" value="SHORT-CHAIN DEHYDROGENASE/REDUCTASE"/>
    <property type="match status" value="1"/>
</dbReference>
<evidence type="ECO:0000256" key="10">
    <source>
        <dbReference type="ARBA" id="ARBA00051004"/>
    </source>
</evidence>
<evidence type="ECO:0000256" key="17">
    <source>
        <dbReference type="ARBA" id="ARBA00079624"/>
    </source>
</evidence>
<dbReference type="PRINTS" id="PR00081">
    <property type="entry name" value="GDHRDH"/>
</dbReference>
<proteinExistence type="inferred from homology"/>
<comment type="catalytic activity">
    <reaction evidence="11">
        <text>3beta,7beta-dihydroxy-5beta-cholan-24-oate + NAD(+) = 3beta-hydroxy-7-oxo-5beta-cholan-24-oate + NADH + H(+)</text>
        <dbReference type="Rhea" id="RHEA:42024"/>
        <dbReference type="ChEBI" id="CHEBI:15378"/>
        <dbReference type="ChEBI" id="CHEBI:57540"/>
        <dbReference type="ChEBI" id="CHEBI:57945"/>
        <dbReference type="ChEBI" id="CHEBI:78602"/>
        <dbReference type="ChEBI" id="CHEBI:78603"/>
    </reaction>
    <physiologicalReaction direction="left-to-right" evidence="11">
        <dbReference type="Rhea" id="RHEA:42025"/>
    </physiologicalReaction>
</comment>
<evidence type="ECO:0000256" key="19">
    <source>
        <dbReference type="ARBA" id="ARBA00082399"/>
    </source>
</evidence>
<evidence type="ECO:0000256" key="15">
    <source>
        <dbReference type="ARBA" id="ARBA00052668"/>
    </source>
</evidence>
<dbReference type="GO" id="GO:0008210">
    <property type="term" value="P:estrogen metabolic process"/>
    <property type="evidence" value="ECO:0000318"/>
    <property type="project" value="GO_Central"/>
</dbReference>
<evidence type="ECO:0000256" key="7">
    <source>
        <dbReference type="ARBA" id="ARBA00050365"/>
    </source>
</evidence>
<comment type="catalytic activity">
    <reaction evidence="9">
        <text>cortisol + NAD(+) = 11beta,17alpha-dihydroxypregn-4-ene-3,20,21-trione + NADH + H(+)</text>
        <dbReference type="Rhea" id="RHEA:42012"/>
        <dbReference type="ChEBI" id="CHEBI:15378"/>
        <dbReference type="ChEBI" id="CHEBI:17650"/>
        <dbReference type="ChEBI" id="CHEBI:57540"/>
        <dbReference type="ChEBI" id="CHEBI:57945"/>
        <dbReference type="ChEBI" id="CHEBI:78595"/>
    </reaction>
    <physiologicalReaction direction="left-to-right" evidence="9">
        <dbReference type="Rhea" id="RHEA:42013"/>
    </physiologicalReaction>
</comment>
<comment type="similarity">
    <text evidence="1 20">Belongs to the short-chain dehydrogenases/reductases (SDR) family.</text>
</comment>
<dbReference type="Proteomes" id="UP000005239">
    <property type="component" value="Unassembled WGS sequence"/>
</dbReference>
<dbReference type="InterPro" id="IPR020904">
    <property type="entry name" value="Sc_DH/Rdtase_CS"/>
</dbReference>
<sequence length="265" mass="27637">MASQASSVLRPLSKVVAVVTGGASGLGKATVETLARGGARVAILDLPQSKGAEVAKSLGPNAIFTPANVASDSEVKTAFEQVKSKFGGCNAVVTCAGIAYAFKLYSSKNKTVVDMEKIEKTINVNVLGSFNVIRRGAEVMMAADKEEDGQRGVFVMTASVAAFDGQIGQSAYSASKGAIVGMTLPLARDFSDDGIRFVTIAPGLFGTPLLAGLPSKVQNFLSSLVPNPKRLGNPDEYGALVQHIIQNSYINGETIRLDGALRMPP</sequence>
<evidence type="ECO:0000256" key="20">
    <source>
        <dbReference type="RuleBase" id="RU000363"/>
    </source>
</evidence>
<comment type="catalytic activity">
    <reaction evidence="12">
        <text>ursodeoxycholate + NAD(+) = 7-oxolithocholate + NADH + H(+)</text>
        <dbReference type="Rhea" id="RHEA:42028"/>
        <dbReference type="ChEBI" id="CHEBI:15378"/>
        <dbReference type="ChEBI" id="CHEBI:57540"/>
        <dbReference type="ChEBI" id="CHEBI:57945"/>
        <dbReference type="ChEBI" id="CHEBI:78604"/>
        <dbReference type="ChEBI" id="CHEBI:78605"/>
    </reaction>
    <physiologicalReaction direction="left-to-right" evidence="12">
        <dbReference type="Rhea" id="RHEA:42029"/>
    </physiologicalReaction>
</comment>
<dbReference type="Pfam" id="PF00106">
    <property type="entry name" value="adh_short"/>
    <property type="match status" value="1"/>
</dbReference>
<gene>
    <name evidence="21" type="primary">WBGene00110000</name>
</gene>
<evidence type="ECO:0000256" key="13">
    <source>
        <dbReference type="ARBA" id="ARBA00052095"/>
    </source>
</evidence>
<comment type="catalytic activity">
    <reaction evidence="8">
        <text>17beta-hydroxy-5alpha-androstan-3-one + NAD(+) = 5alpha-androstan-3,17-dione + NADH + H(+)</text>
        <dbReference type="Rhea" id="RHEA:41992"/>
        <dbReference type="ChEBI" id="CHEBI:15378"/>
        <dbReference type="ChEBI" id="CHEBI:15994"/>
        <dbReference type="ChEBI" id="CHEBI:16330"/>
        <dbReference type="ChEBI" id="CHEBI:57540"/>
        <dbReference type="ChEBI" id="CHEBI:57945"/>
    </reaction>
    <physiologicalReaction direction="left-to-right" evidence="8">
        <dbReference type="Rhea" id="RHEA:41993"/>
    </physiologicalReaction>
</comment>
<comment type="catalytic activity">
    <reaction evidence="10">
        <text>(3S)-3-hydroxybutanoyl-CoA + NAD(+) = acetoacetyl-CoA + NADH + H(+)</text>
        <dbReference type="Rhea" id="RHEA:30799"/>
        <dbReference type="ChEBI" id="CHEBI:15378"/>
        <dbReference type="ChEBI" id="CHEBI:57286"/>
        <dbReference type="ChEBI" id="CHEBI:57316"/>
        <dbReference type="ChEBI" id="CHEBI:57540"/>
        <dbReference type="ChEBI" id="CHEBI:57945"/>
    </reaction>
    <physiologicalReaction direction="left-to-right" evidence="10">
        <dbReference type="Rhea" id="RHEA:30800"/>
    </physiologicalReaction>
    <physiologicalReaction direction="right-to-left" evidence="10">
        <dbReference type="Rhea" id="RHEA:30801"/>
    </physiologicalReaction>
</comment>
<dbReference type="GO" id="GO:0003857">
    <property type="term" value="F:(3S)-3-hydroxyacyl-CoA dehydrogenase (NAD+) activity"/>
    <property type="evidence" value="ECO:0007669"/>
    <property type="project" value="UniProtKB-EC"/>
</dbReference>
<evidence type="ECO:0000256" key="18">
    <source>
        <dbReference type="ARBA" id="ARBA00082293"/>
    </source>
</evidence>
<comment type="catalytic activity">
    <reaction evidence="6">
        <text>a (3S)-3-hydroxyacyl-CoA + NAD(+) = a 3-oxoacyl-CoA + NADH + H(+)</text>
        <dbReference type="Rhea" id="RHEA:22432"/>
        <dbReference type="ChEBI" id="CHEBI:15378"/>
        <dbReference type="ChEBI" id="CHEBI:57318"/>
        <dbReference type="ChEBI" id="CHEBI:57540"/>
        <dbReference type="ChEBI" id="CHEBI:57945"/>
        <dbReference type="ChEBI" id="CHEBI:90726"/>
        <dbReference type="EC" id="1.1.1.35"/>
    </reaction>
    <physiologicalReaction direction="left-to-right" evidence="6">
        <dbReference type="Rhea" id="RHEA:22433"/>
    </physiologicalReaction>
    <physiologicalReaction direction="right-to-left" evidence="6">
        <dbReference type="Rhea" id="RHEA:22434"/>
    </physiologicalReaction>
</comment>
<dbReference type="Gene3D" id="3.40.50.720">
    <property type="entry name" value="NAD(P)-binding Rossmann-like Domain"/>
    <property type="match status" value="1"/>
</dbReference>
<keyword evidence="2" id="KW-0560">Oxidoreductase</keyword>
<dbReference type="GO" id="GO:0005739">
    <property type="term" value="C:mitochondrion"/>
    <property type="evidence" value="ECO:0000318"/>
    <property type="project" value="GO_Central"/>
</dbReference>
<protein>
    <recommendedName>
        <fullName evidence="16">3-hydroxyacyl-CoA dehydrogenase type-2</fullName>
        <ecNumber evidence="3">1.1.1.53</ecNumber>
        <ecNumber evidence="4">1.1.1.62</ecNumber>
    </recommendedName>
    <alternativeName>
        <fullName evidence="18">3-hydroxyacyl-CoA dehydrogenase type II</fullName>
    </alternativeName>
    <alternativeName>
        <fullName evidence="19">Mitochondrial ribonuclease P protein 2</fullName>
    </alternativeName>
    <alternativeName>
        <fullName evidence="17">Type II HADH</fullName>
    </alternativeName>
</protein>
<dbReference type="EC" id="1.1.1.62" evidence="4"/>
<evidence type="ECO:0000313" key="21">
    <source>
        <dbReference type="EnsemblMetazoa" id="PPA20446.1"/>
    </source>
</evidence>
<accession>A0A2A6CC73</accession>
<dbReference type="OrthoDB" id="1274115at2759"/>
<evidence type="ECO:0000256" key="6">
    <source>
        <dbReference type="ARBA" id="ARBA00050141"/>
    </source>
</evidence>
<comment type="catalytic activity">
    <reaction evidence="13">
        <text>5alpha-pregnan-20beta-ol-3-one + NAD(+) = 5alpha-pregnane-3,20-dione + NADH + H(+)</text>
        <dbReference type="Rhea" id="RHEA:42008"/>
        <dbReference type="ChEBI" id="CHEBI:15378"/>
        <dbReference type="ChEBI" id="CHEBI:28952"/>
        <dbReference type="ChEBI" id="CHEBI:57540"/>
        <dbReference type="ChEBI" id="CHEBI:57945"/>
        <dbReference type="ChEBI" id="CHEBI:78594"/>
    </reaction>
    <physiologicalReaction direction="left-to-right" evidence="13">
        <dbReference type="Rhea" id="RHEA:42009"/>
    </physiologicalReaction>
</comment>
<evidence type="ECO:0000256" key="1">
    <source>
        <dbReference type="ARBA" id="ARBA00006484"/>
    </source>
</evidence>
<comment type="catalytic activity">
    <reaction evidence="7">
        <text>5alpha-androstane-3alpha,17beta-diol + NAD(+) = 17beta-hydroxy-5alpha-androstan-3-one + NADH + H(+)</text>
        <dbReference type="Rhea" id="RHEA:42004"/>
        <dbReference type="ChEBI" id="CHEBI:15378"/>
        <dbReference type="ChEBI" id="CHEBI:16330"/>
        <dbReference type="ChEBI" id="CHEBI:36713"/>
        <dbReference type="ChEBI" id="CHEBI:57540"/>
        <dbReference type="ChEBI" id="CHEBI:57945"/>
        <dbReference type="EC" id="1.1.1.53"/>
    </reaction>
    <physiologicalReaction direction="right-to-left" evidence="7">
        <dbReference type="Rhea" id="RHEA:42006"/>
    </physiologicalReaction>
</comment>
<dbReference type="PRINTS" id="PR00080">
    <property type="entry name" value="SDRFAMILY"/>
</dbReference>
<name>A0A2A6CC73_PRIPA</name>
<evidence type="ECO:0000256" key="12">
    <source>
        <dbReference type="ARBA" id="ARBA00051831"/>
    </source>
</evidence>
<evidence type="ECO:0000313" key="22">
    <source>
        <dbReference type="Proteomes" id="UP000005239"/>
    </source>
</evidence>
<dbReference type="SUPFAM" id="SSF51735">
    <property type="entry name" value="NAD(P)-binding Rossmann-fold domains"/>
    <property type="match status" value="1"/>
</dbReference>
<dbReference type="InterPro" id="IPR036291">
    <property type="entry name" value="NAD(P)-bd_dom_sf"/>
</dbReference>
<evidence type="ECO:0000256" key="16">
    <source>
        <dbReference type="ARBA" id="ARBA00072938"/>
    </source>
</evidence>
<dbReference type="PROSITE" id="PS00061">
    <property type="entry name" value="ADH_SHORT"/>
    <property type="match status" value="1"/>
</dbReference>
<dbReference type="SMR" id="A0A2A6CC73"/>
<organism evidence="21 22">
    <name type="scientific">Pristionchus pacificus</name>
    <name type="common">Parasitic nematode worm</name>
    <dbReference type="NCBI Taxonomy" id="54126"/>
    <lineage>
        <taxon>Eukaryota</taxon>
        <taxon>Metazoa</taxon>
        <taxon>Ecdysozoa</taxon>
        <taxon>Nematoda</taxon>
        <taxon>Chromadorea</taxon>
        <taxon>Rhabditida</taxon>
        <taxon>Rhabditina</taxon>
        <taxon>Diplogasteromorpha</taxon>
        <taxon>Diplogasteroidea</taxon>
        <taxon>Neodiplogasteridae</taxon>
        <taxon>Pristionchus</taxon>
    </lineage>
</organism>
<dbReference type="InterPro" id="IPR002347">
    <property type="entry name" value="SDR_fam"/>
</dbReference>
<accession>A0A8R1YJH7</accession>
<dbReference type="GO" id="GO:0008209">
    <property type="term" value="P:androgen metabolic process"/>
    <property type="evidence" value="ECO:0000318"/>
    <property type="project" value="GO_Central"/>
</dbReference>
<comment type="catalytic activity">
    <reaction evidence="5">
        <text>17beta-estradiol + NAD(+) = estrone + NADH + H(+)</text>
        <dbReference type="Rhea" id="RHEA:24612"/>
        <dbReference type="ChEBI" id="CHEBI:15378"/>
        <dbReference type="ChEBI" id="CHEBI:16469"/>
        <dbReference type="ChEBI" id="CHEBI:17263"/>
        <dbReference type="ChEBI" id="CHEBI:57540"/>
        <dbReference type="ChEBI" id="CHEBI:57945"/>
        <dbReference type="EC" id="1.1.1.62"/>
    </reaction>
    <physiologicalReaction direction="left-to-right" evidence="5">
        <dbReference type="Rhea" id="RHEA:24613"/>
    </physiologicalReaction>
</comment>
<comment type="catalytic activity">
    <reaction evidence="14">
        <text>cortisone + NAD(+) = 17alpha-hydroxypregn-4-en-3,11,20-trione-21-al + NADH + H(+)</text>
        <dbReference type="Rhea" id="RHEA:42016"/>
        <dbReference type="ChEBI" id="CHEBI:15378"/>
        <dbReference type="ChEBI" id="CHEBI:16962"/>
        <dbReference type="ChEBI" id="CHEBI:57540"/>
        <dbReference type="ChEBI" id="CHEBI:57945"/>
        <dbReference type="ChEBI" id="CHEBI:78596"/>
    </reaction>
    <physiologicalReaction direction="left-to-right" evidence="14">
        <dbReference type="Rhea" id="RHEA:42017"/>
    </physiologicalReaction>
</comment>
<evidence type="ECO:0000256" key="11">
    <source>
        <dbReference type="ARBA" id="ARBA00051637"/>
    </source>
</evidence>
<dbReference type="PANTHER" id="PTHR43658:SF8">
    <property type="entry name" value="17-BETA-HYDROXYSTEROID DEHYDROGENASE 14-RELATED"/>
    <property type="match status" value="1"/>
</dbReference>
<evidence type="ECO:0000256" key="8">
    <source>
        <dbReference type="ARBA" id="ARBA00050435"/>
    </source>
</evidence>
<dbReference type="CDD" id="cd05371">
    <property type="entry name" value="HSD10-like_SDR_c"/>
    <property type="match status" value="1"/>
</dbReference>
<dbReference type="EC" id="1.1.1.53" evidence="3"/>
<comment type="catalytic activity">
    <reaction evidence="15">
        <text>11-dehydrocorticosterone + NAD(+) = pregn-4-ene-3,11,20,21-tetraone + NADH + H(+)</text>
        <dbReference type="Rhea" id="RHEA:42020"/>
        <dbReference type="ChEBI" id="CHEBI:15378"/>
        <dbReference type="ChEBI" id="CHEBI:57540"/>
        <dbReference type="ChEBI" id="CHEBI:57945"/>
        <dbReference type="ChEBI" id="CHEBI:78600"/>
        <dbReference type="ChEBI" id="CHEBI:78601"/>
    </reaction>
    <physiologicalReaction direction="left-to-right" evidence="15">
        <dbReference type="Rhea" id="RHEA:42021"/>
    </physiologicalReaction>
</comment>
<dbReference type="EnsemblMetazoa" id="PPA20446.1">
    <property type="protein sequence ID" value="PPA20446.1"/>
    <property type="gene ID" value="WBGene00110000"/>
</dbReference>